<sequence>MKNIKVYLFKHENSDIFLNIHNKNNIDLKNADIRIERLDLENNLFQVFKFTKTVIDRTIYYLKRTKWEKVNKKDFEYLDKLNKFEDKLRSVFEFEQFENIEEFISKVFYSLLQNPRLVKSNKRFYLTFLIVYLRALGLDLIISDNFEKEFDLYYFFIALSNVETRELLSDSFFSSTPDFDASELHKKLQTTLKLKHENSDINKRHADILNEIKIFIKEKTTLFEQNFLNTNQTLKDRGIIMPTEKDIDDIIENLMKEKNWERIYNKLILLSKI</sequence>
<dbReference type="AlphaFoldDB" id="A0A449AR70"/>
<accession>A0A449AR70</accession>
<reference evidence="1 2" key="1">
    <citation type="submission" date="2019-01" db="EMBL/GenBank/DDBJ databases">
        <authorList>
            <consortium name="Pathogen Informatics"/>
        </authorList>
    </citation>
    <scope>NUCLEOTIDE SEQUENCE [LARGE SCALE GENOMIC DNA]</scope>
    <source>
        <strain evidence="1 2">NCTC10146</strain>
    </source>
</reference>
<dbReference type="Proteomes" id="UP000290495">
    <property type="component" value="Chromosome"/>
</dbReference>
<name>A0A449AR70_9BACT</name>
<evidence type="ECO:0000313" key="2">
    <source>
        <dbReference type="Proteomes" id="UP000290495"/>
    </source>
</evidence>
<evidence type="ECO:0000313" key="1">
    <source>
        <dbReference type="EMBL" id="VEU69033.1"/>
    </source>
</evidence>
<dbReference type="EMBL" id="LR215010">
    <property type="protein sequence ID" value="VEU69033.1"/>
    <property type="molecule type" value="Genomic_DNA"/>
</dbReference>
<proteinExistence type="predicted"/>
<protein>
    <submittedName>
        <fullName evidence="1">Uncharacterized protein</fullName>
    </submittedName>
</protein>
<gene>
    <name evidence="1" type="ORF">NCTC10146_00498</name>
</gene>
<dbReference type="RefSeq" id="WP_004794710.1">
    <property type="nucleotide sequence ID" value="NZ_LR215010.1"/>
</dbReference>
<organism evidence="1 2">
    <name type="scientific">Mycoplasmopsis canis</name>
    <dbReference type="NCBI Taxonomy" id="29555"/>
    <lineage>
        <taxon>Bacteria</taxon>
        <taxon>Bacillati</taxon>
        <taxon>Mycoplasmatota</taxon>
        <taxon>Mycoplasmoidales</taxon>
        <taxon>Metamycoplasmataceae</taxon>
        <taxon>Mycoplasmopsis</taxon>
    </lineage>
</organism>